<sequence length="152" mass="17197">MAQIVNASPKSKVRVKPPLLERLHRVLERFLQSQKHTKKTRNKGLLELLQLLRQYSMGAGGVPLGMRAQEPVLPVVHALRGFLTLEAISGHFVEFSHPTGARSGILTILCFWRRVLNAVRVSRPEKAVLVEAMWSVHCLFLQMACRSLRNRA</sequence>
<gene>
    <name evidence="1" type="ORF">S101468_00672</name>
</gene>
<dbReference type="AlphaFoldDB" id="A0AAC9SNB7"/>
<protein>
    <submittedName>
        <fullName evidence="1">Uncharacterized protein</fullName>
    </submittedName>
</protein>
<proteinExistence type="predicted"/>
<organism evidence="1 2">
    <name type="scientific">Acetobacter pasteurianus subsp. pasteurianus</name>
    <dbReference type="NCBI Taxonomy" id="481145"/>
    <lineage>
        <taxon>Bacteria</taxon>
        <taxon>Pseudomonadati</taxon>
        <taxon>Pseudomonadota</taxon>
        <taxon>Alphaproteobacteria</taxon>
        <taxon>Acetobacterales</taxon>
        <taxon>Acetobacteraceae</taxon>
        <taxon>Acetobacter</taxon>
    </lineage>
</organism>
<accession>A0AAC9SNB7</accession>
<dbReference type="EMBL" id="CP021922">
    <property type="protein sequence ID" value="ASC04940.1"/>
    <property type="molecule type" value="Genomic_DNA"/>
</dbReference>
<evidence type="ECO:0000313" key="2">
    <source>
        <dbReference type="Proteomes" id="UP000196816"/>
    </source>
</evidence>
<reference evidence="1 2" key="1">
    <citation type="submission" date="2017-06" db="EMBL/GenBank/DDBJ databases">
        <title>Genome sequence of Acetobacter pasteurianus subsp. pasteurianus strain SRCM101468.</title>
        <authorList>
            <person name="Cho S.H."/>
        </authorList>
    </citation>
    <scope>NUCLEOTIDE SEQUENCE [LARGE SCALE GENOMIC DNA]</scope>
    <source>
        <strain evidence="1 2">SRCM101468</strain>
    </source>
</reference>
<dbReference type="Proteomes" id="UP000196816">
    <property type="component" value="Chromosome"/>
</dbReference>
<evidence type="ECO:0000313" key="1">
    <source>
        <dbReference type="EMBL" id="ASC04940.1"/>
    </source>
</evidence>
<name>A0AAC9SNB7_ACEPA</name>